<dbReference type="CDD" id="cd19495">
    <property type="entry name" value="Elp6"/>
    <property type="match status" value="1"/>
</dbReference>
<comment type="pathway">
    <text evidence="1">tRNA modification; 5-methoxycarbonylmethyl-2-thiouridine-tRNA biosynthesis.</text>
</comment>
<dbReference type="RefSeq" id="XP_017785009.1">
    <property type="nucleotide sequence ID" value="XM_017929520.1"/>
</dbReference>
<reference evidence="5" key="1">
    <citation type="submission" date="2025-08" db="UniProtKB">
        <authorList>
            <consortium name="RefSeq"/>
        </authorList>
    </citation>
    <scope>IDENTIFICATION</scope>
    <source>
        <tissue evidence="5">Whole Larva</tissue>
    </source>
</reference>
<dbReference type="InterPro" id="IPR018627">
    <property type="entry name" value="ELP6"/>
</dbReference>
<keyword evidence="4" id="KW-1185">Reference proteome</keyword>
<evidence type="ECO:0000313" key="5">
    <source>
        <dbReference type="RefSeq" id="XP_017785009.1"/>
    </source>
</evidence>
<dbReference type="Gene3D" id="3.40.50.300">
    <property type="entry name" value="P-loop containing nucleotide triphosphate hydrolases"/>
    <property type="match status" value="1"/>
</dbReference>
<proteinExistence type="inferred from homology"/>
<accession>A0ABM1NDV9</accession>
<sequence length="252" mass="28358">MTEIGADRLLACLDVSEIDKFVLIEEHNLADSNFVLSHLMKQVLNNKKNKICFVMMHNTVGHYHNVGKRLGYDLLGKVKDGSIAIIEPMTAIFDELMKQSYGLYTNKVLDQMIIALETAIKSQMQTFKVEDGGHVHMIIDDLSHLFDIGIGFGKVVNFVSSINKFTHQKNFNVLINMHIGDENDHRISSALELIADIHIDVAPLKTGHSSDVTGVLTITKDGGGSENIYHYKALEREIRTFRPGESLNFLYR</sequence>
<dbReference type="PANTHER" id="PTHR16184:SF6">
    <property type="entry name" value="ELONGATOR COMPLEX PROTEIN 6"/>
    <property type="match status" value="1"/>
</dbReference>
<evidence type="ECO:0000256" key="2">
    <source>
        <dbReference type="ARBA" id="ARBA00008837"/>
    </source>
</evidence>
<dbReference type="Pfam" id="PF09807">
    <property type="entry name" value="ELP6"/>
    <property type="match status" value="1"/>
</dbReference>
<dbReference type="Proteomes" id="UP000695000">
    <property type="component" value="Unplaced"/>
</dbReference>
<dbReference type="InterPro" id="IPR027417">
    <property type="entry name" value="P-loop_NTPase"/>
</dbReference>
<evidence type="ECO:0000256" key="3">
    <source>
        <dbReference type="ARBA" id="ARBA00020263"/>
    </source>
</evidence>
<name>A0ABM1NDV9_NICVS</name>
<evidence type="ECO:0000256" key="1">
    <source>
        <dbReference type="ARBA" id="ARBA00005043"/>
    </source>
</evidence>
<evidence type="ECO:0000313" key="4">
    <source>
        <dbReference type="Proteomes" id="UP000695000"/>
    </source>
</evidence>
<dbReference type="GeneID" id="108568435"/>
<comment type="similarity">
    <text evidence="2">Belongs to the ELP6 family.</text>
</comment>
<dbReference type="PANTHER" id="PTHR16184">
    <property type="entry name" value="ELONGATOR COMPLEX PROTEIN 6"/>
    <property type="match status" value="1"/>
</dbReference>
<gene>
    <name evidence="5" type="primary">LOC108568435</name>
</gene>
<protein>
    <recommendedName>
        <fullName evidence="3">Elongator complex protein 6</fullName>
    </recommendedName>
</protein>
<organism evidence="4 5">
    <name type="scientific">Nicrophorus vespilloides</name>
    <name type="common">Boreal carrion beetle</name>
    <dbReference type="NCBI Taxonomy" id="110193"/>
    <lineage>
        <taxon>Eukaryota</taxon>
        <taxon>Metazoa</taxon>
        <taxon>Ecdysozoa</taxon>
        <taxon>Arthropoda</taxon>
        <taxon>Hexapoda</taxon>
        <taxon>Insecta</taxon>
        <taxon>Pterygota</taxon>
        <taxon>Neoptera</taxon>
        <taxon>Endopterygota</taxon>
        <taxon>Coleoptera</taxon>
        <taxon>Polyphaga</taxon>
        <taxon>Staphyliniformia</taxon>
        <taxon>Silphidae</taxon>
        <taxon>Nicrophorinae</taxon>
        <taxon>Nicrophorus</taxon>
    </lineage>
</organism>